<evidence type="ECO:0000313" key="2">
    <source>
        <dbReference type="EMBL" id="WOJ89058.1"/>
    </source>
</evidence>
<protein>
    <submittedName>
        <fullName evidence="2">Uncharacterized protein</fullName>
    </submittedName>
</protein>
<dbReference type="EMBL" id="CP136862">
    <property type="protein sequence ID" value="WOJ89058.1"/>
    <property type="molecule type" value="Genomic_DNA"/>
</dbReference>
<feature type="transmembrane region" description="Helical" evidence="1">
    <location>
        <begin position="42"/>
        <end position="61"/>
    </location>
</feature>
<keyword evidence="1" id="KW-0812">Transmembrane</keyword>
<feature type="transmembrane region" description="Helical" evidence="1">
    <location>
        <begin position="101"/>
        <end position="122"/>
    </location>
</feature>
<feature type="transmembrane region" description="Helical" evidence="1">
    <location>
        <begin position="73"/>
        <end position="94"/>
    </location>
</feature>
<evidence type="ECO:0000313" key="3">
    <source>
        <dbReference type="Proteomes" id="UP001626536"/>
    </source>
</evidence>
<feature type="transmembrane region" description="Helical" evidence="1">
    <location>
        <begin position="170"/>
        <end position="187"/>
    </location>
</feature>
<feature type="transmembrane region" description="Helical" evidence="1">
    <location>
        <begin position="237"/>
        <end position="259"/>
    </location>
</feature>
<feature type="transmembrane region" description="Helical" evidence="1">
    <location>
        <begin position="317"/>
        <end position="339"/>
    </location>
</feature>
<dbReference type="RefSeq" id="WP_407338499.1">
    <property type="nucleotide sequence ID" value="NZ_CP136862.1"/>
</dbReference>
<accession>A0ABZ0HQX9</accession>
<evidence type="ECO:0000256" key="1">
    <source>
        <dbReference type="SAM" id="Phobius"/>
    </source>
</evidence>
<feature type="transmembrane region" description="Helical" evidence="1">
    <location>
        <begin position="372"/>
        <end position="393"/>
    </location>
</feature>
<organism evidence="2 3">
    <name type="scientific">Methylocapsa polymorpha</name>
    <dbReference type="NCBI Taxonomy" id="3080828"/>
    <lineage>
        <taxon>Bacteria</taxon>
        <taxon>Pseudomonadati</taxon>
        <taxon>Pseudomonadota</taxon>
        <taxon>Alphaproteobacteria</taxon>
        <taxon>Hyphomicrobiales</taxon>
        <taxon>Beijerinckiaceae</taxon>
        <taxon>Methylocapsa</taxon>
    </lineage>
</organism>
<keyword evidence="1" id="KW-0472">Membrane</keyword>
<name>A0ABZ0HQX9_9HYPH</name>
<reference evidence="2 3" key="1">
    <citation type="submission" date="2023-10" db="EMBL/GenBank/DDBJ databases">
        <title>Novel methanotroph of the genus Methylocapsa from a subarctic wetland.</title>
        <authorList>
            <person name="Belova S.E."/>
            <person name="Oshkin I.Y."/>
            <person name="Miroshnikov K."/>
            <person name="Dedysh S.N."/>
        </authorList>
    </citation>
    <scope>NUCLEOTIDE SEQUENCE [LARGE SCALE GENOMIC DNA]</scope>
    <source>
        <strain evidence="2 3">RX1</strain>
    </source>
</reference>
<keyword evidence="3" id="KW-1185">Reference proteome</keyword>
<proteinExistence type="predicted"/>
<gene>
    <name evidence="2" type="ORF">RZS28_14785</name>
</gene>
<sequence length="424" mass="43936">MSVASRSSDTPAADAAKLLMRLGLAVLMIALPCAGVVSRGAIYVLLPVGAILMLIGAMLGAPNHGPRQLRIALLSPAGATALFLTFWAGLSLIWTPFPAAAFIRFLQIVGTTFLVALVAAFAPERTKPLDLYLLPVGLVLTAAATLVLALAGPAWFWGGSEFDETLFERSVIALIVLVWPALGALSLREHWISAAGLALLVAAVALAGSAQIALAAMGAGAFAFAIAMSEPGRTARLLALILAPLILLAPALVLLYGFIFRLTGLEPGPASTSLLVWSDLIAEQWPRLITGHGFDTANRALSLGYLPARTPKSLLFVVWYDLGLVGAVAFAVLIARVVVLAGRIPAIVAPAALAGLVAILTLAFLGVAAAQIWWVTLIDCNVVAFAILIKGVYRTQRPIAPTIDAVGLQPQTAQAGAASSSQGA</sequence>
<keyword evidence="1" id="KW-1133">Transmembrane helix</keyword>
<feature type="transmembrane region" description="Helical" evidence="1">
    <location>
        <begin position="199"/>
        <end position="225"/>
    </location>
</feature>
<dbReference type="Proteomes" id="UP001626536">
    <property type="component" value="Chromosome"/>
</dbReference>
<feature type="transmembrane region" description="Helical" evidence="1">
    <location>
        <begin position="18"/>
        <end position="37"/>
    </location>
</feature>
<feature type="transmembrane region" description="Helical" evidence="1">
    <location>
        <begin position="346"/>
        <end position="366"/>
    </location>
</feature>
<feature type="transmembrane region" description="Helical" evidence="1">
    <location>
        <begin position="134"/>
        <end position="158"/>
    </location>
</feature>